<accession>A0A7G8TCP7</accession>
<gene>
    <name evidence="8 10" type="primary">tilS</name>
    <name evidence="10" type="ORF">HCR03_03640</name>
</gene>
<evidence type="ECO:0000256" key="6">
    <source>
        <dbReference type="ARBA" id="ARBA00022840"/>
    </source>
</evidence>
<evidence type="ECO:0000256" key="1">
    <source>
        <dbReference type="ARBA" id="ARBA00004496"/>
    </source>
</evidence>
<dbReference type="RefSeq" id="WP_187036684.1">
    <property type="nucleotide sequence ID" value="NZ_CP060286.1"/>
</dbReference>
<dbReference type="Gene3D" id="3.40.50.620">
    <property type="entry name" value="HUPs"/>
    <property type="match status" value="1"/>
</dbReference>
<comment type="similarity">
    <text evidence="8">Belongs to the tRNA(Ile)-lysidine synthase family.</text>
</comment>
<evidence type="ECO:0000256" key="5">
    <source>
        <dbReference type="ARBA" id="ARBA00022741"/>
    </source>
</evidence>
<dbReference type="AlphaFoldDB" id="A0A7G8TCP7"/>
<comment type="domain">
    <text evidence="8">The N-terminal region contains the highly conserved SGGXDS motif, predicted to be a P-loop motif involved in ATP binding.</text>
</comment>
<evidence type="ECO:0000313" key="11">
    <source>
        <dbReference type="Proteomes" id="UP000515909"/>
    </source>
</evidence>
<feature type="binding site" evidence="8">
    <location>
        <begin position="33"/>
        <end position="38"/>
    </location>
    <ligand>
        <name>ATP</name>
        <dbReference type="ChEBI" id="CHEBI:30616"/>
    </ligand>
</feature>
<evidence type="ECO:0000256" key="4">
    <source>
        <dbReference type="ARBA" id="ARBA00022694"/>
    </source>
</evidence>
<dbReference type="CDD" id="cd01992">
    <property type="entry name" value="TilS_N"/>
    <property type="match status" value="1"/>
</dbReference>
<proteinExistence type="inferred from homology"/>
<dbReference type="Pfam" id="PF01171">
    <property type="entry name" value="ATP_bind_3"/>
    <property type="match status" value="1"/>
</dbReference>
<dbReference type="NCBIfam" id="TIGR02433">
    <property type="entry name" value="lysidine_TilS_C"/>
    <property type="match status" value="1"/>
</dbReference>
<comment type="catalytic activity">
    <reaction evidence="7 8">
        <text>cytidine(34) in tRNA(Ile2) + L-lysine + ATP = lysidine(34) in tRNA(Ile2) + AMP + diphosphate + H(+)</text>
        <dbReference type="Rhea" id="RHEA:43744"/>
        <dbReference type="Rhea" id="RHEA-COMP:10625"/>
        <dbReference type="Rhea" id="RHEA-COMP:10670"/>
        <dbReference type="ChEBI" id="CHEBI:15378"/>
        <dbReference type="ChEBI" id="CHEBI:30616"/>
        <dbReference type="ChEBI" id="CHEBI:32551"/>
        <dbReference type="ChEBI" id="CHEBI:33019"/>
        <dbReference type="ChEBI" id="CHEBI:82748"/>
        <dbReference type="ChEBI" id="CHEBI:83665"/>
        <dbReference type="ChEBI" id="CHEBI:456215"/>
        <dbReference type="EC" id="6.3.4.19"/>
    </reaction>
</comment>
<sequence length="457" mass="51236">MNDRMKKLEQKIEDTILEEKMLPEGCQIVVGFSGGADSMALVHFLLGYSRKHGMILTAAHVNHGLRGAESDAEEAFVAAWCSANHVGLKVFHADISALAKKSSQGLEECGRNVRYTFFRSLCGPAGRIATAHTLTDSAETALMNLAKGTGPRGLSGIPPVRNEIVRPLIRVTREEVEAYCRYYGLDFVTDSSNLSEEFARNRIRHGVTPVFRELNPGFEQAFFRAACLLRQDEEYLQKIARTGLEQSIDVCGGYSIRKLKEQPDSILSRMIFLAVRKQTKARLDYNHVASVMAMIRTERGNMTLPGGIQCLSNGNTLFVHSEKERSVPWRVPLQLPDTYLPDGRTICIRPVSFKRKNDEKINNLLFNNRINYDTILNTNSFIRNRLPGDRFCPAGRGVTKTLKKLLNERKIPPFRRGRLAVLERGGEILWIEGIGPSQSAAVTDRTERAAEIIIKEC</sequence>
<keyword evidence="3 8" id="KW-0436">Ligase</keyword>
<dbReference type="GO" id="GO:0006400">
    <property type="term" value="P:tRNA modification"/>
    <property type="evidence" value="ECO:0007669"/>
    <property type="project" value="UniProtKB-UniRule"/>
</dbReference>
<evidence type="ECO:0000256" key="7">
    <source>
        <dbReference type="ARBA" id="ARBA00048539"/>
    </source>
</evidence>
<dbReference type="InterPro" id="IPR012094">
    <property type="entry name" value="tRNA_Ile_lys_synt"/>
</dbReference>
<organism evidence="10 11">
    <name type="scientific">Caproicibacter fermentans</name>
    <dbReference type="NCBI Taxonomy" id="2576756"/>
    <lineage>
        <taxon>Bacteria</taxon>
        <taxon>Bacillati</taxon>
        <taxon>Bacillota</taxon>
        <taxon>Clostridia</taxon>
        <taxon>Eubacteriales</taxon>
        <taxon>Acutalibacteraceae</taxon>
        <taxon>Caproicibacter</taxon>
    </lineage>
</organism>
<dbReference type="GO" id="GO:0005524">
    <property type="term" value="F:ATP binding"/>
    <property type="evidence" value="ECO:0007669"/>
    <property type="project" value="UniProtKB-UniRule"/>
</dbReference>
<keyword evidence="2 8" id="KW-0963">Cytoplasm</keyword>
<dbReference type="SUPFAM" id="SSF52402">
    <property type="entry name" value="Adenine nucleotide alpha hydrolases-like"/>
    <property type="match status" value="1"/>
</dbReference>
<evidence type="ECO:0000256" key="2">
    <source>
        <dbReference type="ARBA" id="ARBA00022490"/>
    </source>
</evidence>
<protein>
    <recommendedName>
        <fullName evidence="8">tRNA(Ile)-lysidine synthase</fullName>
        <ecNumber evidence="8">6.3.4.19</ecNumber>
    </recommendedName>
    <alternativeName>
        <fullName evidence="8">tRNA(Ile)-2-lysyl-cytidine synthase</fullName>
    </alternativeName>
    <alternativeName>
        <fullName evidence="8">tRNA(Ile)-lysidine synthetase</fullName>
    </alternativeName>
</protein>
<keyword evidence="5 8" id="KW-0547">Nucleotide-binding</keyword>
<dbReference type="GO" id="GO:0005737">
    <property type="term" value="C:cytoplasm"/>
    <property type="evidence" value="ECO:0007669"/>
    <property type="project" value="UniProtKB-SubCell"/>
</dbReference>
<comment type="subcellular location">
    <subcellularLocation>
        <location evidence="1 8">Cytoplasm</location>
    </subcellularLocation>
</comment>
<dbReference type="InterPro" id="IPR014729">
    <property type="entry name" value="Rossmann-like_a/b/a_fold"/>
</dbReference>
<reference evidence="10 11" key="1">
    <citation type="submission" date="2020-08" db="EMBL/GenBank/DDBJ databases">
        <title>The isolate Caproiciproducens sp. 7D4C2 produces n-caproate at mildly acidic conditions from hexoses: genome and rBOX comparison with related strains and chain-elongating bacteria.</title>
        <authorList>
            <person name="Esquivel-Elizondo S."/>
            <person name="Bagci C."/>
            <person name="Temovska M."/>
            <person name="Jeon B.S."/>
            <person name="Bessarab I."/>
            <person name="Williams R.B.H."/>
            <person name="Huson D.H."/>
            <person name="Angenent L.T."/>
        </authorList>
    </citation>
    <scope>NUCLEOTIDE SEQUENCE [LARGE SCALE GENOMIC DNA]</scope>
    <source>
        <strain evidence="10 11">7D4C2</strain>
    </source>
</reference>
<dbReference type="InterPro" id="IPR012796">
    <property type="entry name" value="Lysidine-tRNA-synth_C"/>
</dbReference>
<dbReference type="NCBIfam" id="TIGR02432">
    <property type="entry name" value="lysidine_TilS_N"/>
    <property type="match status" value="1"/>
</dbReference>
<evidence type="ECO:0000313" key="10">
    <source>
        <dbReference type="EMBL" id="QNK41388.1"/>
    </source>
</evidence>
<dbReference type="GO" id="GO:0032267">
    <property type="term" value="F:tRNA(Ile)-lysidine synthase activity"/>
    <property type="evidence" value="ECO:0007669"/>
    <property type="project" value="UniProtKB-EC"/>
</dbReference>
<feature type="domain" description="Lysidine-tRNA(Ile) synthetase C-terminal" evidence="9">
    <location>
        <begin position="380"/>
        <end position="454"/>
    </location>
</feature>
<dbReference type="InterPro" id="IPR012795">
    <property type="entry name" value="tRNA_Ile_lys_synt_N"/>
</dbReference>
<comment type="function">
    <text evidence="8">Ligates lysine onto the cytidine present at position 34 of the AUA codon-specific tRNA(Ile) that contains the anticodon CAU, in an ATP-dependent manner. Cytidine is converted to lysidine, thus changing the amino acid specificity of the tRNA from methionine to isoleucine.</text>
</comment>
<dbReference type="SMART" id="SM00977">
    <property type="entry name" value="TilS_C"/>
    <property type="match status" value="1"/>
</dbReference>
<dbReference type="Pfam" id="PF11734">
    <property type="entry name" value="TilS_C"/>
    <property type="match status" value="1"/>
</dbReference>
<evidence type="ECO:0000256" key="3">
    <source>
        <dbReference type="ARBA" id="ARBA00022598"/>
    </source>
</evidence>
<dbReference type="SUPFAM" id="SSF82829">
    <property type="entry name" value="MesJ substrate recognition domain-like"/>
    <property type="match status" value="1"/>
</dbReference>
<dbReference type="SUPFAM" id="SSF56037">
    <property type="entry name" value="PheT/TilS domain"/>
    <property type="match status" value="1"/>
</dbReference>
<name>A0A7G8TCP7_9FIRM</name>
<dbReference type="InterPro" id="IPR011063">
    <property type="entry name" value="TilS/TtcA_N"/>
</dbReference>
<dbReference type="EC" id="6.3.4.19" evidence="8"/>
<keyword evidence="4 8" id="KW-0819">tRNA processing</keyword>
<dbReference type="KEGG" id="cfem:HCR03_03640"/>
<dbReference type="PANTHER" id="PTHR43033">
    <property type="entry name" value="TRNA(ILE)-LYSIDINE SYNTHASE-RELATED"/>
    <property type="match status" value="1"/>
</dbReference>
<dbReference type="HAMAP" id="MF_01161">
    <property type="entry name" value="tRNA_Ile_lys_synt"/>
    <property type="match status" value="1"/>
</dbReference>
<dbReference type="EMBL" id="CP060286">
    <property type="protein sequence ID" value="QNK41388.1"/>
    <property type="molecule type" value="Genomic_DNA"/>
</dbReference>
<evidence type="ECO:0000259" key="9">
    <source>
        <dbReference type="SMART" id="SM00977"/>
    </source>
</evidence>
<dbReference type="Gene3D" id="1.20.59.20">
    <property type="match status" value="1"/>
</dbReference>
<keyword evidence="6 8" id="KW-0067">ATP-binding</keyword>
<evidence type="ECO:0000256" key="8">
    <source>
        <dbReference type="HAMAP-Rule" id="MF_01161"/>
    </source>
</evidence>
<dbReference type="Proteomes" id="UP000515909">
    <property type="component" value="Chromosome"/>
</dbReference>
<dbReference type="PANTHER" id="PTHR43033:SF1">
    <property type="entry name" value="TRNA(ILE)-LYSIDINE SYNTHASE-RELATED"/>
    <property type="match status" value="1"/>
</dbReference>